<gene>
    <name evidence="3" type="ORF">Pmar_PMAR014510</name>
</gene>
<feature type="region of interest" description="Disordered" evidence="1">
    <location>
        <begin position="665"/>
        <end position="690"/>
    </location>
</feature>
<evidence type="ECO:0000256" key="2">
    <source>
        <dbReference type="SAM" id="Phobius"/>
    </source>
</evidence>
<protein>
    <submittedName>
        <fullName evidence="3">Uncharacterized protein</fullName>
    </submittedName>
</protein>
<name>C5KWA0_PERM5</name>
<dbReference type="OrthoDB" id="432989at2759"/>
<evidence type="ECO:0000313" key="3">
    <source>
        <dbReference type="EMBL" id="EER11211.1"/>
    </source>
</evidence>
<keyword evidence="2" id="KW-0812">Transmembrane</keyword>
<evidence type="ECO:0000256" key="1">
    <source>
        <dbReference type="SAM" id="MobiDB-lite"/>
    </source>
</evidence>
<keyword evidence="4" id="KW-1185">Reference proteome</keyword>
<feature type="transmembrane region" description="Helical" evidence="2">
    <location>
        <begin position="556"/>
        <end position="577"/>
    </location>
</feature>
<dbReference type="EMBL" id="GG676994">
    <property type="protein sequence ID" value="EER11211.1"/>
    <property type="molecule type" value="Genomic_DNA"/>
</dbReference>
<dbReference type="Proteomes" id="UP000007800">
    <property type="component" value="Unassembled WGS sequence"/>
</dbReference>
<accession>C5KWA0</accession>
<dbReference type="AlphaFoldDB" id="C5KWA0"/>
<dbReference type="RefSeq" id="XP_002779416.1">
    <property type="nucleotide sequence ID" value="XM_002779370.1"/>
</dbReference>
<feature type="transmembrane region" description="Helical" evidence="2">
    <location>
        <begin position="438"/>
        <end position="462"/>
    </location>
</feature>
<dbReference type="GeneID" id="9056949"/>
<sequence length="716" mass="81159">MQSDIFNTFNFWEFEGQLEYGEPISEDDETLVQFIGFDQRKDTDRNVFHFTNLKLNAFDIVHVYLEFSKIVSGTRLSTSQSSGHYHIVISSNKLSPLQQEKGYELPNHLEESDGELFRDFELKLLALEEDVVFNISLNLLHGSHLENLHYFNETVRMDIMRPNRAHWGEHAASWLPKTFLAILNRELLSAKGYELPLVRIDLKLYRMNNVNLAMNIYNMPPGLADTPGDPSMVVDMANEKDITEDRTIASTQMPGVIWDLLENPDKPVEAGNCKIPNKEDVKPVPPLFIDLSTLEVTMEANSDECSLIIPCRYEDPMVNHLNTPWMSIEEETKLYYLTRDPRSFEDFARGGDLFDSLVGTDNLVGVTLASAEREGMYPRSVAFSIAYMQEGTELKKIVEAGIELSDFDDDYRRLDYNLTIEYKPMVWSELMNAFQLPLSVYCVLFALIGAAAVVVTWLSWLVMRIGVKRVQVLSMIIKLAFTDFADPFQGIGCSWPQAVGTSGAAEGMDAETCRQARMECFRYSDFFGTYTVNFIVGFTFMMMAVEAVFARAVRETLLLIPLLAACEVVLFIATMGADNFQDFAESFFVELLLKIADRLVFGSVFQWIDYYATTAMEWLRTRSFLWSTFLAIGGPIRNQTNVDKIDDIGREVPGLKFSSRARRISGAQPTTSDQVVSLDENEDDGQEHPSSIEEAIEEHVRGGSTAMSKIGMKHVL</sequence>
<evidence type="ECO:0000313" key="4">
    <source>
        <dbReference type="Proteomes" id="UP000007800"/>
    </source>
</evidence>
<feature type="transmembrane region" description="Helical" evidence="2">
    <location>
        <begin position="527"/>
        <end position="550"/>
    </location>
</feature>
<reference evidence="3 4" key="1">
    <citation type="submission" date="2008-07" db="EMBL/GenBank/DDBJ databases">
        <authorList>
            <person name="El-Sayed N."/>
            <person name="Caler E."/>
            <person name="Inman J."/>
            <person name="Amedeo P."/>
            <person name="Hass B."/>
            <person name="Wortman J."/>
        </authorList>
    </citation>
    <scope>NUCLEOTIDE SEQUENCE [LARGE SCALE GENOMIC DNA]</scope>
    <source>
        <strain evidence="4">ATCC 50983 / TXsc</strain>
    </source>
</reference>
<keyword evidence="2" id="KW-0472">Membrane</keyword>
<organism evidence="4">
    <name type="scientific">Perkinsus marinus (strain ATCC 50983 / TXsc)</name>
    <dbReference type="NCBI Taxonomy" id="423536"/>
    <lineage>
        <taxon>Eukaryota</taxon>
        <taxon>Sar</taxon>
        <taxon>Alveolata</taxon>
        <taxon>Perkinsozoa</taxon>
        <taxon>Perkinsea</taxon>
        <taxon>Perkinsida</taxon>
        <taxon>Perkinsidae</taxon>
        <taxon>Perkinsus</taxon>
    </lineage>
</organism>
<keyword evidence="2" id="KW-1133">Transmembrane helix</keyword>
<proteinExistence type="predicted"/>
<dbReference type="InParanoid" id="C5KWA0"/>